<proteinExistence type="predicted"/>
<accession>A0A6M3XK95</accession>
<organism evidence="1">
    <name type="scientific">viral metagenome</name>
    <dbReference type="NCBI Taxonomy" id="1070528"/>
    <lineage>
        <taxon>unclassified sequences</taxon>
        <taxon>metagenomes</taxon>
        <taxon>organismal metagenomes</taxon>
    </lineage>
</organism>
<name>A0A6M3XK95_9ZZZZ</name>
<gene>
    <name evidence="1" type="ORF">TM448B01252_0003</name>
</gene>
<dbReference type="AlphaFoldDB" id="A0A6M3XK95"/>
<reference evidence="1" key="1">
    <citation type="submission" date="2020-03" db="EMBL/GenBank/DDBJ databases">
        <title>The deep terrestrial virosphere.</title>
        <authorList>
            <person name="Holmfeldt K."/>
            <person name="Nilsson E."/>
            <person name="Simone D."/>
            <person name="Lopez-Fernandez M."/>
            <person name="Wu X."/>
            <person name="de Brujin I."/>
            <person name="Lundin D."/>
            <person name="Andersson A."/>
            <person name="Bertilsson S."/>
            <person name="Dopson M."/>
        </authorList>
    </citation>
    <scope>NUCLEOTIDE SEQUENCE</scope>
    <source>
        <strain evidence="1">TM448B01252</strain>
    </source>
</reference>
<sequence length="82" mass="9973">MKNFKTIIPRVENPDFDKVNLESEFKFFKDNIYIWSANKQASSVVPTYKPKNFFEQFYFYNSGVTYRLYVYINNIWKYVALT</sequence>
<evidence type="ECO:0000313" key="1">
    <source>
        <dbReference type="EMBL" id="QJH98241.1"/>
    </source>
</evidence>
<dbReference type="EMBL" id="MT144723">
    <property type="protein sequence ID" value="QJH98241.1"/>
    <property type="molecule type" value="Genomic_DNA"/>
</dbReference>
<protein>
    <submittedName>
        <fullName evidence="1">Uncharacterized protein</fullName>
    </submittedName>
</protein>